<evidence type="ECO:0000256" key="3">
    <source>
        <dbReference type="ARBA" id="ARBA00022857"/>
    </source>
</evidence>
<proteinExistence type="predicted"/>
<dbReference type="PROSITE" id="PS51383">
    <property type="entry name" value="YJEF_C_3"/>
    <property type="match status" value="1"/>
</dbReference>
<evidence type="ECO:0000313" key="8">
    <source>
        <dbReference type="EMBL" id="SVB75439.1"/>
    </source>
</evidence>
<evidence type="ECO:0000256" key="5">
    <source>
        <dbReference type="ARBA" id="ARBA00023239"/>
    </source>
</evidence>
<evidence type="ECO:0000256" key="2">
    <source>
        <dbReference type="ARBA" id="ARBA00022840"/>
    </source>
</evidence>
<dbReference type="Gene3D" id="3.40.1190.20">
    <property type="match status" value="1"/>
</dbReference>
<dbReference type="GO" id="GO:0110051">
    <property type="term" value="P:metabolite repair"/>
    <property type="evidence" value="ECO:0007669"/>
    <property type="project" value="TreeGrafter"/>
</dbReference>
<accession>A0A382GKE8</accession>
<dbReference type="InterPro" id="IPR029056">
    <property type="entry name" value="Ribokinase-like"/>
</dbReference>
<evidence type="ECO:0000256" key="6">
    <source>
        <dbReference type="SAM" id="MobiDB-lite"/>
    </source>
</evidence>
<dbReference type="GO" id="GO:0052856">
    <property type="term" value="F:NAD(P)HX epimerase activity"/>
    <property type="evidence" value="ECO:0007669"/>
    <property type="project" value="TreeGrafter"/>
</dbReference>
<keyword evidence="2" id="KW-0067">ATP-binding</keyword>
<dbReference type="PANTHER" id="PTHR12592:SF0">
    <property type="entry name" value="ATP-DEPENDENT (S)-NAD(P)H-HYDRATE DEHYDRATASE"/>
    <property type="match status" value="1"/>
</dbReference>
<feature type="domain" description="YjeF C-terminal" evidence="7">
    <location>
        <begin position="1"/>
        <end position="246"/>
    </location>
</feature>
<keyword evidence="3" id="KW-0521">NADP</keyword>
<keyword evidence="4" id="KW-0520">NAD</keyword>
<dbReference type="PANTHER" id="PTHR12592">
    <property type="entry name" value="ATP-DEPENDENT (S)-NAD(P)H-HYDRATE DEHYDRATASE FAMILY MEMBER"/>
    <property type="match status" value="1"/>
</dbReference>
<organism evidence="8">
    <name type="scientific">marine metagenome</name>
    <dbReference type="NCBI Taxonomy" id="408172"/>
    <lineage>
        <taxon>unclassified sequences</taxon>
        <taxon>metagenomes</taxon>
        <taxon>ecological metagenomes</taxon>
    </lineage>
</organism>
<dbReference type="Pfam" id="PF01256">
    <property type="entry name" value="Carb_kinase"/>
    <property type="match status" value="1"/>
</dbReference>
<protein>
    <recommendedName>
        <fullName evidence="7">YjeF C-terminal domain-containing protein</fullName>
    </recommendedName>
</protein>
<evidence type="ECO:0000259" key="7">
    <source>
        <dbReference type="PROSITE" id="PS51383"/>
    </source>
</evidence>
<dbReference type="InterPro" id="IPR000631">
    <property type="entry name" value="CARKD"/>
</dbReference>
<feature type="region of interest" description="Disordered" evidence="6">
    <location>
        <begin position="247"/>
        <end position="266"/>
    </location>
</feature>
<sequence length="266" mass="27322">QAGMAGAAVLAAQAALRGGVGQLRIVSDRENRAIIQGAVPEAIFLSLDDPQEIRNAAINSDALAVGPGLGCSSEKGSLLGLLCGCIAGTPIVLDADGLNMAARGIGPTIEEWTSQGRVLLTPHLGEMTRLLGVSPEVVDSDRLVVTKEFSERTGATVLLKGLPSIIVPPVGPALVDSVASSDLASAGIGDLLTGFAGALLAQGLESDQAGALALYMVGRAALRIDLGPSMTPTDILLELPEVWKEQGEGESDLDLPFVTFDQDPPR</sequence>
<dbReference type="GO" id="GO:0005524">
    <property type="term" value="F:ATP binding"/>
    <property type="evidence" value="ECO:0007669"/>
    <property type="project" value="UniProtKB-KW"/>
</dbReference>
<dbReference type="AlphaFoldDB" id="A0A382GKE8"/>
<gene>
    <name evidence="8" type="ORF">METZ01_LOCUS228293</name>
</gene>
<dbReference type="SUPFAM" id="SSF53613">
    <property type="entry name" value="Ribokinase-like"/>
    <property type="match status" value="1"/>
</dbReference>
<evidence type="ECO:0000256" key="4">
    <source>
        <dbReference type="ARBA" id="ARBA00023027"/>
    </source>
</evidence>
<feature type="non-terminal residue" evidence="8">
    <location>
        <position position="1"/>
    </location>
</feature>
<dbReference type="CDD" id="cd01171">
    <property type="entry name" value="YXKO-related"/>
    <property type="match status" value="1"/>
</dbReference>
<keyword evidence="1" id="KW-0547">Nucleotide-binding</keyword>
<keyword evidence="5" id="KW-0456">Lyase</keyword>
<name>A0A382GKE8_9ZZZZ</name>
<dbReference type="EMBL" id="UINC01055959">
    <property type="protein sequence ID" value="SVB75439.1"/>
    <property type="molecule type" value="Genomic_DNA"/>
</dbReference>
<evidence type="ECO:0000256" key="1">
    <source>
        <dbReference type="ARBA" id="ARBA00022741"/>
    </source>
</evidence>
<dbReference type="GO" id="GO:0052855">
    <property type="term" value="F:ADP-dependent NAD(P)H-hydrate dehydratase activity"/>
    <property type="evidence" value="ECO:0007669"/>
    <property type="project" value="TreeGrafter"/>
</dbReference>
<reference evidence="8" key="1">
    <citation type="submission" date="2018-05" db="EMBL/GenBank/DDBJ databases">
        <authorList>
            <person name="Lanie J.A."/>
            <person name="Ng W.-L."/>
            <person name="Kazmierczak K.M."/>
            <person name="Andrzejewski T.M."/>
            <person name="Davidsen T.M."/>
            <person name="Wayne K.J."/>
            <person name="Tettelin H."/>
            <person name="Glass J.I."/>
            <person name="Rusch D."/>
            <person name="Podicherti R."/>
            <person name="Tsui H.-C.T."/>
            <person name="Winkler M.E."/>
        </authorList>
    </citation>
    <scope>NUCLEOTIDE SEQUENCE</scope>
</reference>